<evidence type="ECO:0000256" key="5">
    <source>
        <dbReference type="HAMAP-Rule" id="MF_01928"/>
    </source>
</evidence>
<gene>
    <name evidence="5 6" type="primary">purK</name>
    <name evidence="8" type="ORF">D806_018220</name>
</gene>
<evidence type="ECO:0000313" key="9">
    <source>
        <dbReference type="Proteomes" id="UP000011200"/>
    </source>
</evidence>
<dbReference type="InterPro" id="IPR003135">
    <property type="entry name" value="ATP-grasp_carboxylate-amine"/>
</dbReference>
<keyword evidence="1 5" id="KW-0436">Ligase</keyword>
<dbReference type="Proteomes" id="UP000011200">
    <property type="component" value="Chromosome"/>
</dbReference>
<dbReference type="FunFam" id="3.30.470.20:FF:000029">
    <property type="entry name" value="N5-carboxyaminoimidazole ribonucleotide synthase"/>
    <property type="match status" value="1"/>
</dbReference>
<dbReference type="UniPathway" id="UPA00074">
    <property type="reaction ID" value="UER00942"/>
</dbReference>
<dbReference type="PANTHER" id="PTHR11609">
    <property type="entry name" value="PURINE BIOSYNTHESIS PROTEIN 6/7, PUR6/7"/>
    <property type="match status" value="1"/>
</dbReference>
<comment type="function">
    <text evidence="5">Catalyzes the ATP-dependent conversion of 5-aminoimidazole ribonucleotide (AIR) and HCO(3)(-) to N5-carboxyaminoimidazole ribonucleotide (N5-CAIR).</text>
</comment>
<feature type="binding site" evidence="5">
    <location>
        <position position="155"/>
    </location>
    <ligand>
        <name>ATP</name>
        <dbReference type="ChEBI" id="CHEBI:30616"/>
    </ligand>
</feature>
<evidence type="ECO:0000256" key="6">
    <source>
        <dbReference type="RuleBase" id="RU361200"/>
    </source>
</evidence>
<dbReference type="InterPro" id="IPR011054">
    <property type="entry name" value="Rudment_hybrid_motif"/>
</dbReference>
<name>A0A2U9PM72_MYCSE</name>
<dbReference type="Gene3D" id="3.30.1490.20">
    <property type="entry name" value="ATP-grasp fold, A domain"/>
    <property type="match status" value="1"/>
</dbReference>
<feature type="binding site" evidence="5">
    <location>
        <begin position="192"/>
        <end position="195"/>
    </location>
    <ligand>
        <name>ATP</name>
        <dbReference type="ChEBI" id="CHEBI:30616"/>
    </ligand>
</feature>
<dbReference type="AlphaFoldDB" id="A0A2U9PM72"/>
<proteinExistence type="inferred from homology"/>
<dbReference type="EMBL" id="CP027541">
    <property type="protein sequence ID" value="AWT52806.1"/>
    <property type="molecule type" value="Genomic_DNA"/>
</dbReference>
<feature type="domain" description="ATP-grasp" evidence="7">
    <location>
        <begin position="119"/>
        <end position="308"/>
    </location>
</feature>
<evidence type="ECO:0000256" key="1">
    <source>
        <dbReference type="ARBA" id="ARBA00022598"/>
    </source>
</evidence>
<dbReference type="RefSeq" id="WP_198670842.1">
    <property type="nucleotide sequence ID" value="NZ_CP027541.1"/>
</dbReference>
<dbReference type="InterPro" id="IPR054350">
    <property type="entry name" value="PurT/PurK_preATP-grasp"/>
</dbReference>
<feature type="binding site" evidence="5">
    <location>
        <position position="200"/>
    </location>
    <ligand>
        <name>ATP</name>
        <dbReference type="ChEBI" id="CHEBI:30616"/>
    </ligand>
</feature>
<keyword evidence="2 5" id="KW-0547">Nucleotide-binding</keyword>
<dbReference type="InterPro" id="IPR005875">
    <property type="entry name" value="PurK"/>
</dbReference>
<dbReference type="Pfam" id="PF02222">
    <property type="entry name" value="ATP-grasp"/>
    <property type="match status" value="1"/>
</dbReference>
<comment type="caution">
    <text evidence="5">Lacks conserved residue(s) required for the propagation of feature annotation.</text>
</comment>
<keyword evidence="4 5" id="KW-0067">ATP-binding</keyword>
<dbReference type="PROSITE" id="PS50975">
    <property type="entry name" value="ATP_GRASP"/>
    <property type="match status" value="1"/>
</dbReference>
<protein>
    <recommendedName>
        <fullName evidence="5 6">N5-carboxyaminoimidazole ribonucleotide synthase</fullName>
        <shortName evidence="5 6">N5-CAIR synthase</shortName>
        <ecNumber evidence="5 6">6.3.4.18</ecNumber>
    </recommendedName>
    <alternativeName>
        <fullName evidence="5 6">5-(carboxyamino)imidazole ribonucleotide synthetase</fullName>
    </alternativeName>
</protein>
<dbReference type="GO" id="GO:0046872">
    <property type="term" value="F:metal ion binding"/>
    <property type="evidence" value="ECO:0007669"/>
    <property type="project" value="InterPro"/>
</dbReference>
<dbReference type="EC" id="6.3.4.18" evidence="5 6"/>
<dbReference type="NCBIfam" id="TIGR01161">
    <property type="entry name" value="purK"/>
    <property type="match status" value="1"/>
</dbReference>
<dbReference type="InterPro" id="IPR013815">
    <property type="entry name" value="ATP_grasp_subdomain_1"/>
</dbReference>
<dbReference type="Pfam" id="PF22660">
    <property type="entry name" value="RS_preATP-grasp-like"/>
    <property type="match status" value="1"/>
</dbReference>
<dbReference type="GO" id="GO:0034028">
    <property type="term" value="F:5-(carboxyamino)imidazole ribonucleotide synthase activity"/>
    <property type="evidence" value="ECO:0007669"/>
    <property type="project" value="UniProtKB-UniRule"/>
</dbReference>
<dbReference type="InterPro" id="IPR016185">
    <property type="entry name" value="PreATP-grasp_dom_sf"/>
</dbReference>
<dbReference type="NCBIfam" id="NF004680">
    <property type="entry name" value="PRK06019.1-6"/>
    <property type="match status" value="1"/>
</dbReference>
<dbReference type="GO" id="GO:0004638">
    <property type="term" value="F:phosphoribosylaminoimidazole carboxylase activity"/>
    <property type="evidence" value="ECO:0007669"/>
    <property type="project" value="InterPro"/>
</dbReference>
<accession>A0A2U9PM72</accession>
<evidence type="ECO:0000259" key="7">
    <source>
        <dbReference type="PROSITE" id="PS50975"/>
    </source>
</evidence>
<evidence type="ECO:0000256" key="2">
    <source>
        <dbReference type="ARBA" id="ARBA00022741"/>
    </source>
</evidence>
<evidence type="ECO:0000256" key="4">
    <source>
        <dbReference type="ARBA" id="ARBA00022840"/>
    </source>
</evidence>
<dbReference type="GO" id="GO:0005524">
    <property type="term" value="F:ATP binding"/>
    <property type="evidence" value="ECO:0007669"/>
    <property type="project" value="UniProtKB-UniRule"/>
</dbReference>
<dbReference type="HAMAP" id="MF_01928">
    <property type="entry name" value="PurK"/>
    <property type="match status" value="1"/>
</dbReference>
<reference evidence="9" key="2">
    <citation type="submission" date="2018-03" db="EMBL/GenBank/DDBJ databases">
        <authorList>
            <person name="Derbyshire K."/>
            <person name="Gray T.A."/>
            <person name="Champion M."/>
        </authorList>
    </citation>
    <scope>NUCLEOTIDE SEQUENCE [LARGE SCALE GENOMIC DNA]</scope>
    <source>
        <strain evidence="9">MKD8</strain>
    </source>
</reference>
<comment type="similarity">
    <text evidence="5 6">Belongs to the PurK/PurT family.</text>
</comment>
<dbReference type="SUPFAM" id="SSF52440">
    <property type="entry name" value="PreATP-grasp domain"/>
    <property type="match status" value="1"/>
</dbReference>
<feature type="binding site" evidence="5">
    <location>
        <position position="115"/>
    </location>
    <ligand>
        <name>ATP</name>
        <dbReference type="ChEBI" id="CHEBI:30616"/>
    </ligand>
</feature>
<dbReference type="GO" id="GO:0006189">
    <property type="term" value="P:'de novo' IMP biosynthetic process"/>
    <property type="evidence" value="ECO:0007669"/>
    <property type="project" value="UniProtKB-UniRule"/>
</dbReference>
<sequence>MVDVPRASQTNSSAVPVVAMIGGGQLARMTHQAAIALGQTLRVLAVDPNDPAAQVSPDIVLGSHTDYDALVKVAQGATVVTFDHEHVPTEHLDRLVADGVTVAPPPEALVHAQDKLVMRRRLADLGAPIPQFAEVTAADEAEKFSREVGGAAVIKTIRGGYDGRGVVLLDTPEQAREVAAKYLADGVPILIEERVAMRRELSALVARSAFGQGSAWPVVQTVQRDGICVEVIAPAPDLPDDLAASAQQLGLRLAAELGVIGVLAVELFETVDGRILVNELAMRPHNSGHWTMDGAVTSQFEQHLRAVLDYPLGETSARAEIVVMSNVLGAPETPAMSLDERIHHLFARMPDAKVHMYGKGERPGRKLGHVNLVGKPGEDVAAVRERANRASHWLSHAQWTDNWNEHGTDTE</sequence>
<evidence type="ECO:0000256" key="3">
    <source>
        <dbReference type="ARBA" id="ARBA00022755"/>
    </source>
</evidence>
<dbReference type="Gene3D" id="3.30.470.20">
    <property type="entry name" value="ATP-grasp fold, B domain"/>
    <property type="match status" value="1"/>
</dbReference>
<comment type="pathway">
    <text evidence="5 6">Purine metabolism; IMP biosynthesis via de novo pathway; 5-amino-1-(5-phospho-D-ribosyl)imidazole-4-carboxylate from 5-amino-1-(5-phospho-D-ribosyl)imidazole (N5-CAIR route): step 1/2.</text>
</comment>
<dbReference type="Gene3D" id="3.40.50.20">
    <property type="match status" value="1"/>
</dbReference>
<evidence type="ECO:0000313" key="8">
    <source>
        <dbReference type="EMBL" id="AWT52806.1"/>
    </source>
</evidence>
<dbReference type="SUPFAM" id="SSF56059">
    <property type="entry name" value="Glutathione synthetase ATP-binding domain-like"/>
    <property type="match status" value="1"/>
</dbReference>
<comment type="subunit">
    <text evidence="5 6">Homodimer.</text>
</comment>
<dbReference type="PANTHER" id="PTHR11609:SF5">
    <property type="entry name" value="PHOSPHORIBOSYLAMINOIMIDAZOLE CARBOXYLASE"/>
    <property type="match status" value="1"/>
</dbReference>
<dbReference type="GO" id="GO:0005829">
    <property type="term" value="C:cytosol"/>
    <property type="evidence" value="ECO:0007669"/>
    <property type="project" value="TreeGrafter"/>
</dbReference>
<dbReference type="InterPro" id="IPR040686">
    <property type="entry name" value="PurK_C"/>
</dbReference>
<dbReference type="NCBIfam" id="NF004679">
    <property type="entry name" value="PRK06019.1-5"/>
    <property type="match status" value="1"/>
</dbReference>
<comment type="catalytic activity">
    <reaction evidence="5 6">
        <text>5-amino-1-(5-phospho-beta-D-ribosyl)imidazole + hydrogencarbonate + ATP = 5-carboxyamino-1-(5-phospho-D-ribosyl)imidazole + ADP + phosphate + 2 H(+)</text>
        <dbReference type="Rhea" id="RHEA:19317"/>
        <dbReference type="ChEBI" id="CHEBI:15378"/>
        <dbReference type="ChEBI" id="CHEBI:17544"/>
        <dbReference type="ChEBI" id="CHEBI:30616"/>
        <dbReference type="ChEBI" id="CHEBI:43474"/>
        <dbReference type="ChEBI" id="CHEBI:58730"/>
        <dbReference type="ChEBI" id="CHEBI:137981"/>
        <dbReference type="ChEBI" id="CHEBI:456216"/>
        <dbReference type="EC" id="6.3.4.18"/>
    </reaction>
</comment>
<feature type="binding site" evidence="5">
    <location>
        <begin position="278"/>
        <end position="279"/>
    </location>
    <ligand>
        <name>ATP</name>
        <dbReference type="ChEBI" id="CHEBI:30616"/>
    </ligand>
</feature>
<dbReference type="Pfam" id="PF17769">
    <property type="entry name" value="PurK_C"/>
    <property type="match status" value="1"/>
</dbReference>
<dbReference type="InterPro" id="IPR011761">
    <property type="entry name" value="ATP-grasp"/>
</dbReference>
<dbReference type="FunFam" id="3.40.50.20:FF:000025">
    <property type="entry name" value="N5-carboxyaminoimidazole ribonucleotide synthase"/>
    <property type="match status" value="1"/>
</dbReference>
<dbReference type="SUPFAM" id="SSF51246">
    <property type="entry name" value="Rudiment single hybrid motif"/>
    <property type="match status" value="1"/>
</dbReference>
<organism evidence="8 9">
    <name type="scientific">Mycolicibacterium smegmatis (strain MKD8)</name>
    <name type="common">Mycobacterium smegmatis</name>
    <dbReference type="NCBI Taxonomy" id="1214915"/>
    <lineage>
        <taxon>Bacteria</taxon>
        <taxon>Bacillati</taxon>
        <taxon>Actinomycetota</taxon>
        <taxon>Actinomycetes</taxon>
        <taxon>Mycobacteriales</taxon>
        <taxon>Mycobacteriaceae</taxon>
        <taxon>Mycolicibacterium</taxon>
    </lineage>
</organism>
<comment type="function">
    <text evidence="6">Catalyzes the ATP-dependent conversion of 5-aminoimidazole ribonucleotide (AIR) and HCO(3)- to N5-carboxyaminoimidazole ribonucleotide (N5-CAIR).</text>
</comment>
<reference evidence="8 9" key="1">
    <citation type="journal article" date="2013" name="Genome Announc.">
        <title>Draft genome sequence of MKD8, a conjugal recipient Mycobacterium smegmatis strain.</title>
        <authorList>
            <person name="Gray T.A."/>
            <person name="Palumbo M.J."/>
            <person name="Derbyshire K.M."/>
        </authorList>
    </citation>
    <scope>NUCLEOTIDE SEQUENCE [LARGE SCALE GENOMIC DNA]</scope>
    <source>
        <strain evidence="8 9">MKD8</strain>
    </source>
</reference>
<keyword evidence="3 5" id="KW-0658">Purine biosynthesis</keyword>